<feature type="region of interest" description="Disordered" evidence="1">
    <location>
        <begin position="93"/>
        <end position="127"/>
    </location>
</feature>
<proteinExistence type="predicted"/>
<accession>A0A9P8V5B1</accession>
<reference evidence="2" key="1">
    <citation type="journal article" date="2021" name="Nat. Commun.">
        <title>Genetic determinants of endophytism in the Arabidopsis root mycobiome.</title>
        <authorList>
            <person name="Mesny F."/>
            <person name="Miyauchi S."/>
            <person name="Thiergart T."/>
            <person name="Pickel B."/>
            <person name="Atanasova L."/>
            <person name="Karlsson M."/>
            <person name="Huettel B."/>
            <person name="Barry K.W."/>
            <person name="Haridas S."/>
            <person name="Chen C."/>
            <person name="Bauer D."/>
            <person name="Andreopoulos W."/>
            <person name="Pangilinan J."/>
            <person name="LaButti K."/>
            <person name="Riley R."/>
            <person name="Lipzen A."/>
            <person name="Clum A."/>
            <person name="Drula E."/>
            <person name="Henrissat B."/>
            <person name="Kohler A."/>
            <person name="Grigoriev I.V."/>
            <person name="Martin F.M."/>
            <person name="Hacquard S."/>
        </authorList>
    </citation>
    <scope>NUCLEOTIDE SEQUENCE</scope>
    <source>
        <strain evidence="2">MPI-SDFR-AT-0117</strain>
    </source>
</reference>
<evidence type="ECO:0000313" key="2">
    <source>
        <dbReference type="EMBL" id="KAH6681153.1"/>
    </source>
</evidence>
<comment type="caution">
    <text evidence="2">The sequence shown here is derived from an EMBL/GenBank/DDBJ whole genome shotgun (WGS) entry which is preliminary data.</text>
</comment>
<evidence type="ECO:0000256" key="1">
    <source>
        <dbReference type="SAM" id="MobiDB-lite"/>
    </source>
</evidence>
<feature type="region of interest" description="Disordered" evidence="1">
    <location>
        <begin position="1"/>
        <end position="65"/>
    </location>
</feature>
<evidence type="ECO:0000313" key="3">
    <source>
        <dbReference type="Proteomes" id="UP000770015"/>
    </source>
</evidence>
<feature type="compositionally biased region" description="Polar residues" evidence="1">
    <location>
        <begin position="48"/>
        <end position="60"/>
    </location>
</feature>
<dbReference type="EMBL" id="JAGSXJ010000019">
    <property type="protein sequence ID" value="KAH6681153.1"/>
    <property type="molecule type" value="Genomic_DNA"/>
</dbReference>
<sequence length="204" mass="22042">MGCRTVQPLPLRRTPLSNDKVGWLPRTTARARTHHPSPQRPSADQDRQTTSANVQCASSTTGGGRKALDEEVLPMYSACEYHGTLRHSTGSLYTQDASPARRASFALPARETPRTRLGRPPDDRGPELVNVRTTTAASERCLWQGPTLFSARSPVARLPATASTGLSPSSFSPPRRGASWVPYSDRGVWGTRANTAQDCAGCSL</sequence>
<name>A0A9P8V5B1_9PEZI</name>
<dbReference type="Proteomes" id="UP000770015">
    <property type="component" value="Unassembled WGS sequence"/>
</dbReference>
<feature type="compositionally biased region" description="Basic and acidic residues" evidence="1">
    <location>
        <begin position="111"/>
        <end position="126"/>
    </location>
</feature>
<keyword evidence="3" id="KW-1185">Reference proteome</keyword>
<gene>
    <name evidence="2" type="ORF">F5X68DRAFT_212002</name>
</gene>
<protein>
    <submittedName>
        <fullName evidence="2">Uncharacterized protein</fullName>
    </submittedName>
</protein>
<organism evidence="2 3">
    <name type="scientific">Plectosphaerella plurivora</name>
    <dbReference type="NCBI Taxonomy" id="936078"/>
    <lineage>
        <taxon>Eukaryota</taxon>
        <taxon>Fungi</taxon>
        <taxon>Dikarya</taxon>
        <taxon>Ascomycota</taxon>
        <taxon>Pezizomycotina</taxon>
        <taxon>Sordariomycetes</taxon>
        <taxon>Hypocreomycetidae</taxon>
        <taxon>Glomerellales</taxon>
        <taxon>Plectosphaerellaceae</taxon>
        <taxon>Plectosphaerella</taxon>
    </lineage>
</organism>
<dbReference type="AlphaFoldDB" id="A0A9P8V5B1"/>